<sequence length="495" mass="54044">MSAAQRAFASGVKSEVVPLCGVDMPASFVRIPGMFFFENTDGRSDFMLSELLQEGLYKMLARAPVLAGRLRATESGFLEVVVDRDDLNFPPLREAECDLHFDQAREGGFDPTLLPPCDESSDVYVVGRSIRDAKLASVAVFRLRENSGAVVIFSVAHGLVDAAGFVALTAEWARECRVLAGGGTQADAAAPPISYDRRAMQSCIPDQAEPDDSLVRHVHVPGTFLSRQLARASPEMRGRILQKVTHLMDTVSMSYHVSRKTLDRLREEVVAAAGAEKQQQRISHNDLLVAVLTILMAQCAQAPPGEKPGVLGRLLGLLPWWGSGRKTFQTSVAADIRPRVPGVAELGYCGNGMIKQTFATAHDDLLQPVTAELVGSVAARVRRATEDVTLGFVQQFAHTIERSPDCYIRPIVCGIRHPMKMMTSNHTRLGYYGCDFGSGAPAWACPPSGVFPNMIFILPAPAHMDGYNVFLSTTSDIMPRIAAHKYWTNMTTRIN</sequence>
<dbReference type="GO" id="GO:0044550">
    <property type="term" value="P:secondary metabolite biosynthetic process"/>
    <property type="evidence" value="ECO:0007669"/>
    <property type="project" value="TreeGrafter"/>
</dbReference>
<dbReference type="InterPro" id="IPR023213">
    <property type="entry name" value="CAT-like_dom_sf"/>
</dbReference>
<dbReference type="Pfam" id="PF02458">
    <property type="entry name" value="Transferase"/>
    <property type="match status" value="2"/>
</dbReference>
<gene>
    <name evidence="2" type="ORF">H4R18_001652</name>
</gene>
<accession>A0A9W8LL23</accession>
<keyword evidence="3" id="KW-1185">Reference proteome</keyword>
<comment type="caution">
    <text evidence="2">The sequence shown here is derived from an EMBL/GenBank/DDBJ whole genome shotgun (WGS) entry which is preliminary data.</text>
</comment>
<evidence type="ECO:0000256" key="1">
    <source>
        <dbReference type="ARBA" id="ARBA00022679"/>
    </source>
</evidence>
<keyword evidence="1" id="KW-0808">Transferase</keyword>
<dbReference type="AlphaFoldDB" id="A0A9W8LL23"/>
<dbReference type="GO" id="GO:0016747">
    <property type="term" value="F:acyltransferase activity, transferring groups other than amino-acyl groups"/>
    <property type="evidence" value="ECO:0007669"/>
    <property type="project" value="TreeGrafter"/>
</dbReference>
<organism evidence="2 3">
    <name type="scientific">Coemansia javaensis</name>
    <dbReference type="NCBI Taxonomy" id="2761396"/>
    <lineage>
        <taxon>Eukaryota</taxon>
        <taxon>Fungi</taxon>
        <taxon>Fungi incertae sedis</taxon>
        <taxon>Zoopagomycota</taxon>
        <taxon>Kickxellomycotina</taxon>
        <taxon>Kickxellomycetes</taxon>
        <taxon>Kickxellales</taxon>
        <taxon>Kickxellaceae</taxon>
        <taxon>Coemansia</taxon>
    </lineage>
</organism>
<evidence type="ECO:0000313" key="2">
    <source>
        <dbReference type="EMBL" id="KAJ2783519.1"/>
    </source>
</evidence>
<protein>
    <submittedName>
        <fullName evidence="2">Uncharacterized protein</fullName>
    </submittedName>
</protein>
<dbReference type="OrthoDB" id="1862401at2759"/>
<proteinExistence type="predicted"/>
<evidence type="ECO:0000313" key="3">
    <source>
        <dbReference type="Proteomes" id="UP001140217"/>
    </source>
</evidence>
<reference evidence="2" key="1">
    <citation type="submission" date="2022-07" db="EMBL/GenBank/DDBJ databases">
        <title>Phylogenomic reconstructions and comparative analyses of Kickxellomycotina fungi.</title>
        <authorList>
            <person name="Reynolds N.K."/>
            <person name="Stajich J.E."/>
            <person name="Barry K."/>
            <person name="Grigoriev I.V."/>
            <person name="Crous P."/>
            <person name="Smith M.E."/>
        </authorList>
    </citation>
    <scope>NUCLEOTIDE SEQUENCE</scope>
    <source>
        <strain evidence="2">NBRC 105414</strain>
    </source>
</reference>
<dbReference type="PANTHER" id="PTHR31642:SF310">
    <property type="entry name" value="FATTY ALCOHOL:CAFFEOYL-COA ACYLTRANSFERASE"/>
    <property type="match status" value="1"/>
</dbReference>
<dbReference type="Gene3D" id="3.30.559.10">
    <property type="entry name" value="Chloramphenicol acetyltransferase-like domain"/>
    <property type="match status" value="2"/>
</dbReference>
<dbReference type="InterPro" id="IPR050317">
    <property type="entry name" value="Plant_Fungal_Acyltransferase"/>
</dbReference>
<dbReference type="Proteomes" id="UP001140217">
    <property type="component" value="Unassembled WGS sequence"/>
</dbReference>
<dbReference type="PANTHER" id="PTHR31642">
    <property type="entry name" value="TRICHOTHECENE 3-O-ACETYLTRANSFERASE"/>
    <property type="match status" value="1"/>
</dbReference>
<dbReference type="EMBL" id="JANBUL010000045">
    <property type="protein sequence ID" value="KAJ2783519.1"/>
    <property type="molecule type" value="Genomic_DNA"/>
</dbReference>
<name>A0A9W8LL23_9FUNG</name>